<dbReference type="SUPFAM" id="SSF52518">
    <property type="entry name" value="Thiamin diphosphate-binding fold (THDP-binding)"/>
    <property type="match status" value="2"/>
</dbReference>
<gene>
    <name evidence="6" type="ORF">MNBD_NITROSPINAE02-1780</name>
</gene>
<dbReference type="Gene3D" id="3.40.50.970">
    <property type="match status" value="2"/>
</dbReference>
<dbReference type="SUPFAM" id="SSF52922">
    <property type="entry name" value="TK C-terminal domain-like"/>
    <property type="match status" value="1"/>
</dbReference>
<dbReference type="Gene3D" id="3.40.50.920">
    <property type="match status" value="1"/>
</dbReference>
<dbReference type="Pfam" id="PF02780">
    <property type="entry name" value="Transketolase_C"/>
    <property type="match status" value="1"/>
</dbReference>
<evidence type="ECO:0000256" key="2">
    <source>
        <dbReference type="ARBA" id="ARBA00001946"/>
    </source>
</evidence>
<evidence type="ECO:0000256" key="4">
    <source>
        <dbReference type="ARBA" id="ARBA00007131"/>
    </source>
</evidence>
<name>A0A3B1D4S7_9ZZZZ</name>
<comment type="similarity">
    <text evidence="4">Belongs to the transketolase family.</text>
</comment>
<reference evidence="6" key="1">
    <citation type="submission" date="2018-06" db="EMBL/GenBank/DDBJ databases">
        <authorList>
            <person name="Zhirakovskaya E."/>
        </authorList>
    </citation>
    <scope>NUCLEOTIDE SEQUENCE</scope>
</reference>
<dbReference type="SMART" id="SM00861">
    <property type="entry name" value="Transket_pyr"/>
    <property type="match status" value="1"/>
</dbReference>
<dbReference type="InterPro" id="IPR033248">
    <property type="entry name" value="Transketolase_C"/>
</dbReference>
<proteinExistence type="inferred from homology"/>
<dbReference type="GO" id="GO:0004802">
    <property type="term" value="F:transketolase activity"/>
    <property type="evidence" value="ECO:0007669"/>
    <property type="project" value="UniProtKB-EC"/>
</dbReference>
<dbReference type="PANTHER" id="PTHR43825">
    <property type="entry name" value="PYRUVATE DEHYDROGENASE E1 COMPONENT"/>
    <property type="match status" value="1"/>
</dbReference>
<dbReference type="CDD" id="cd07033">
    <property type="entry name" value="TPP_PYR_DXS_TK_like"/>
    <property type="match status" value="1"/>
</dbReference>
<dbReference type="InterPro" id="IPR029061">
    <property type="entry name" value="THDP-binding"/>
</dbReference>
<evidence type="ECO:0000313" key="6">
    <source>
        <dbReference type="EMBL" id="VAX23737.1"/>
    </source>
</evidence>
<dbReference type="InterPro" id="IPR005474">
    <property type="entry name" value="Transketolase_N"/>
</dbReference>
<evidence type="ECO:0000256" key="1">
    <source>
        <dbReference type="ARBA" id="ARBA00001936"/>
    </source>
</evidence>
<accession>A0A3B1D4S7</accession>
<dbReference type="EMBL" id="UOGE01000089">
    <property type="protein sequence ID" value="VAX23737.1"/>
    <property type="molecule type" value="Genomic_DNA"/>
</dbReference>
<dbReference type="AlphaFoldDB" id="A0A3B1D4S7"/>
<dbReference type="InterPro" id="IPR005475">
    <property type="entry name" value="Transketolase-like_Pyr-bd"/>
</dbReference>
<keyword evidence="6" id="KW-0808">Transferase</keyword>
<protein>
    <submittedName>
        <fullName evidence="6">Transketolase, N-terminal section</fullName>
        <ecNumber evidence="6">2.2.1.1</ecNumber>
    </submittedName>
</protein>
<dbReference type="Pfam" id="PF02779">
    <property type="entry name" value="Transket_pyr"/>
    <property type="match status" value="1"/>
</dbReference>
<comment type="cofactor">
    <cofactor evidence="3">
        <name>thiamine diphosphate</name>
        <dbReference type="ChEBI" id="CHEBI:58937"/>
    </cofactor>
</comment>
<comment type="cofactor">
    <cofactor evidence="2">
        <name>Mg(2+)</name>
        <dbReference type="ChEBI" id="CHEBI:18420"/>
    </cofactor>
</comment>
<dbReference type="InterPro" id="IPR051157">
    <property type="entry name" value="PDH/Transketolase"/>
</dbReference>
<sequence length="637" mass="68623">MIDSSELLFAPYKEIERIINLDAPMDDVAQIFADVCRLNTLYMISFAGSGHVGSSLSSLDIVSHLYLQRMNNPGEEKGDIYFSSKGHDAPGLYAALIGLGLLPFDNIDQLRKLGGLPGHPDVGTPHIVTNTGSLGMGVSKAKGMAMADRLKGRERKYYLLLGDGELQEGQFWESLLPASNGNFGMITAIVDHNKLQSDTFVSEVSDLGDLEKRFEVHGWAVARCDGHDIGAIREALDSLEKNRTAPKILIADTIKAKGGGRMESTNFTVADRLYDFHSGAPAAGVYVEAVEALVENINRKLNNLGAKPLTCEKKPRPAPPEAPENQQKLIGAYSEVLLANAEANSDLVVLDGDLALDCGLIPFEKRFPGRFFECGIAEQDMVSMAGGMALKGLLPVVHSFACFLATRANEQIFNNSTERTKIIYVGSLAGVLPGGPGHSHQSIHDIAALSGLSGFEMIEPCCEAEVKMALDYAVKEAKTSVYIRLVSIPVDIPYRLPADYRFKPGVGAELAPGDDALIIGYGPVCLPQAVKASSELSKKGVGVKVINLPWLNQVDAGWLQEISEPYKVIVTIDNHHIEGGQGRFIRSELAAIAFAENKKIVSLGIDVIAKCGGNNEVLKAHGLDFASIVDSIEKALQ</sequence>
<organism evidence="6">
    <name type="scientific">hydrothermal vent metagenome</name>
    <dbReference type="NCBI Taxonomy" id="652676"/>
    <lineage>
        <taxon>unclassified sequences</taxon>
        <taxon>metagenomes</taxon>
        <taxon>ecological metagenomes</taxon>
    </lineage>
</organism>
<dbReference type="InterPro" id="IPR009014">
    <property type="entry name" value="Transketo_C/PFOR_II"/>
</dbReference>
<evidence type="ECO:0000259" key="5">
    <source>
        <dbReference type="SMART" id="SM00861"/>
    </source>
</evidence>
<evidence type="ECO:0000256" key="3">
    <source>
        <dbReference type="ARBA" id="ARBA00001964"/>
    </source>
</evidence>
<dbReference type="EC" id="2.2.1.1" evidence="6"/>
<dbReference type="PANTHER" id="PTHR43825:SF1">
    <property type="entry name" value="TRANSKETOLASE-LIKE PYRIMIDINE-BINDING DOMAIN-CONTAINING PROTEIN"/>
    <property type="match status" value="1"/>
</dbReference>
<dbReference type="Pfam" id="PF00456">
    <property type="entry name" value="Transketolase_N"/>
    <property type="match status" value="1"/>
</dbReference>
<comment type="cofactor">
    <cofactor evidence="1">
        <name>Mn(2+)</name>
        <dbReference type="ChEBI" id="CHEBI:29035"/>
    </cofactor>
</comment>
<dbReference type="GO" id="GO:0005737">
    <property type="term" value="C:cytoplasm"/>
    <property type="evidence" value="ECO:0007669"/>
    <property type="project" value="UniProtKB-ARBA"/>
</dbReference>
<feature type="domain" description="Transketolase-like pyrimidine-binding" evidence="5">
    <location>
        <begin position="327"/>
        <end position="492"/>
    </location>
</feature>